<sequence length="569" mass="63429">MTRTVKLWTPSLEREFHSAVQELHGVTQIPSRPEGYAHAPSPTTPAGSHVLSLQDESQLADDLAFLCHCQDGVQYVSAVTVQEHDAGLVIVIASNETPSDEVVDGLKKILDIVVEYGSRWTERDRENFCQRLFDEVLRLNQARILGRIRPPSWQPPPHIANRAKQKPSLYSDVRHAMKILRTSASSLQGMEEISSRLEELRDCLRHFNHSWHPDSPYNGIDRIVQACVALANLGDRRSLEKHLESLGVAANTTESAVARQIDKLARYSLLCRSLLRMARQQEYNSLFRAVSVVALPAFPAIARRTTGQIASHECHVHAEVQQVLHYEQNPYAPRPRAIGCSKSACYLCDMFIAQQGDYIITHAHRRLYNKWTLPDATWMDRAQVQRYRGVLRAMVRLLQGQIQMCRRPGQVPGPYPNESVAVLRTFLSDSTLSRGSSVGKESVVRSSFGEARSSSNGSYSTLSTIVELQELPLEQELNFGQGPVEVEVGRSVFSFESLNKQSAVLLVARLAAPAGGLARSVDVDDIPTDDEMRVACSGSSSEVNFDVRVDEGLFVHVTVRWVEAEGSVE</sequence>
<protein>
    <submittedName>
        <fullName evidence="2">Uncharacterized protein</fullName>
    </submittedName>
</protein>
<dbReference type="EMBL" id="SKBQ01000033">
    <property type="protein sequence ID" value="TPX13514.1"/>
    <property type="molecule type" value="Genomic_DNA"/>
</dbReference>
<comment type="caution">
    <text evidence="2">The sequence shown here is derived from an EMBL/GenBank/DDBJ whole genome shotgun (WGS) entry which is preliminary data.</text>
</comment>
<dbReference type="Proteomes" id="UP000319257">
    <property type="component" value="Unassembled WGS sequence"/>
</dbReference>
<proteinExistence type="predicted"/>
<feature type="region of interest" description="Disordered" evidence="1">
    <location>
        <begin position="30"/>
        <end position="49"/>
    </location>
</feature>
<dbReference type="GeneID" id="41973432"/>
<dbReference type="Pfam" id="PF14441">
    <property type="entry name" value="OTT_1508_deam"/>
    <property type="match status" value="1"/>
</dbReference>
<gene>
    <name evidence="2" type="ORF">E0L32_005985</name>
</gene>
<reference evidence="2 3" key="1">
    <citation type="submission" date="2019-06" db="EMBL/GenBank/DDBJ databases">
        <title>Draft genome sequence of the filamentous fungus Phialemoniopsis curvata isolated from diesel fuel.</title>
        <authorList>
            <person name="Varaljay V.A."/>
            <person name="Lyon W.J."/>
            <person name="Crouch A.L."/>
            <person name="Drake C.E."/>
            <person name="Hollomon J.M."/>
            <person name="Nadeau L.J."/>
            <person name="Nunn H.S."/>
            <person name="Stevenson B.S."/>
            <person name="Bojanowski C.L."/>
            <person name="Crookes-Goodson W.J."/>
        </authorList>
    </citation>
    <scope>NUCLEOTIDE SEQUENCE [LARGE SCALE GENOMIC DNA]</scope>
    <source>
        <strain evidence="2 3">D216</strain>
    </source>
</reference>
<dbReference type="RefSeq" id="XP_030995225.1">
    <property type="nucleotide sequence ID" value="XM_031140566.1"/>
</dbReference>
<evidence type="ECO:0000256" key="1">
    <source>
        <dbReference type="SAM" id="MobiDB-lite"/>
    </source>
</evidence>
<dbReference type="AlphaFoldDB" id="A0A507B475"/>
<dbReference type="InParanoid" id="A0A507B475"/>
<dbReference type="STRING" id="1093900.A0A507B475"/>
<name>A0A507B475_9PEZI</name>
<dbReference type="OrthoDB" id="4851849at2759"/>
<evidence type="ECO:0000313" key="2">
    <source>
        <dbReference type="EMBL" id="TPX13514.1"/>
    </source>
</evidence>
<keyword evidence="3" id="KW-1185">Reference proteome</keyword>
<dbReference type="InterPro" id="IPR027796">
    <property type="entry name" value="OTT_1508_deam-like"/>
</dbReference>
<organism evidence="2 3">
    <name type="scientific">Thyridium curvatum</name>
    <dbReference type="NCBI Taxonomy" id="1093900"/>
    <lineage>
        <taxon>Eukaryota</taxon>
        <taxon>Fungi</taxon>
        <taxon>Dikarya</taxon>
        <taxon>Ascomycota</taxon>
        <taxon>Pezizomycotina</taxon>
        <taxon>Sordariomycetes</taxon>
        <taxon>Sordariomycetidae</taxon>
        <taxon>Thyridiales</taxon>
        <taxon>Thyridiaceae</taxon>
        <taxon>Thyridium</taxon>
    </lineage>
</organism>
<evidence type="ECO:0000313" key="3">
    <source>
        <dbReference type="Proteomes" id="UP000319257"/>
    </source>
</evidence>
<accession>A0A507B475</accession>